<accession>A0A1H1ALZ6</accession>
<keyword evidence="2" id="KW-1185">Reference proteome</keyword>
<sequence>MIQDLQTGGNALEEHGYEVCYSIEIDGDHLTRKRGSEPEEALNEFFDYVRRVEKTKIEPSTDALLGVFEDGSEENVKNAVNELFSHFKARIDVDEPGVDQLEQSVRPPVQRAFIDYRPQLQGGVFKLSYGAESAEPYIDEFEDLFAGEGLRVERYDSFR</sequence>
<proteinExistence type="predicted"/>
<dbReference type="STRING" id="1095778.SAMN04489842_0734"/>
<dbReference type="Proteomes" id="UP000198848">
    <property type="component" value="Unassembled WGS sequence"/>
</dbReference>
<dbReference type="AlphaFoldDB" id="A0A1H1ALZ6"/>
<organism evidence="1 2">
    <name type="scientific">Natronobacterium texcoconense</name>
    <dbReference type="NCBI Taxonomy" id="1095778"/>
    <lineage>
        <taxon>Archaea</taxon>
        <taxon>Methanobacteriati</taxon>
        <taxon>Methanobacteriota</taxon>
        <taxon>Stenosarchaea group</taxon>
        <taxon>Halobacteria</taxon>
        <taxon>Halobacteriales</taxon>
        <taxon>Natrialbaceae</taxon>
        <taxon>Natronobacterium</taxon>
    </lineage>
</organism>
<protein>
    <submittedName>
        <fullName evidence="1">Uncharacterized protein</fullName>
    </submittedName>
</protein>
<gene>
    <name evidence="1" type="ORF">SAMN04489842_0734</name>
</gene>
<reference evidence="2" key="1">
    <citation type="submission" date="2016-10" db="EMBL/GenBank/DDBJ databases">
        <authorList>
            <person name="Varghese N."/>
            <person name="Submissions S."/>
        </authorList>
    </citation>
    <scope>NUCLEOTIDE SEQUENCE [LARGE SCALE GENOMIC DNA]</scope>
    <source>
        <strain evidence="2">DSM 24767</strain>
    </source>
</reference>
<name>A0A1H1ALZ6_NATTX</name>
<dbReference type="OrthoDB" id="383532at2157"/>
<dbReference type="RefSeq" id="WP_139169236.1">
    <property type="nucleotide sequence ID" value="NZ_FNLC01000001.1"/>
</dbReference>
<evidence type="ECO:0000313" key="2">
    <source>
        <dbReference type="Proteomes" id="UP000198848"/>
    </source>
</evidence>
<evidence type="ECO:0000313" key="1">
    <source>
        <dbReference type="EMBL" id="SDQ40521.1"/>
    </source>
</evidence>
<dbReference type="EMBL" id="FNLC01000001">
    <property type="protein sequence ID" value="SDQ40521.1"/>
    <property type="molecule type" value="Genomic_DNA"/>
</dbReference>